<dbReference type="Proteomes" id="UP000286287">
    <property type="component" value="Unassembled WGS sequence"/>
</dbReference>
<evidence type="ECO:0000313" key="5">
    <source>
        <dbReference type="EMBL" id="RJF74862.1"/>
    </source>
</evidence>
<evidence type="ECO:0000256" key="3">
    <source>
        <dbReference type="SAM" id="MobiDB-lite"/>
    </source>
</evidence>
<dbReference type="Gene3D" id="1.10.10.10">
    <property type="entry name" value="Winged helix-like DNA-binding domain superfamily/Winged helix DNA-binding domain"/>
    <property type="match status" value="1"/>
</dbReference>
<reference evidence="5 6" key="1">
    <citation type="submission" date="2018-09" db="EMBL/GenBank/DDBJ databases">
        <authorList>
            <person name="Zhu H."/>
        </authorList>
    </citation>
    <scope>NUCLEOTIDE SEQUENCE [LARGE SCALE GENOMIC DNA]</scope>
    <source>
        <strain evidence="5 6">K2S05-167</strain>
    </source>
</reference>
<dbReference type="CDD" id="cd03768">
    <property type="entry name" value="SR_ResInv"/>
    <property type="match status" value="1"/>
</dbReference>
<dbReference type="InterPro" id="IPR006119">
    <property type="entry name" value="Resolv_N"/>
</dbReference>
<dbReference type="GO" id="GO:0003677">
    <property type="term" value="F:DNA binding"/>
    <property type="evidence" value="ECO:0007669"/>
    <property type="project" value="UniProtKB-KW"/>
</dbReference>
<dbReference type="InterPro" id="IPR036388">
    <property type="entry name" value="WH-like_DNA-bd_sf"/>
</dbReference>
<dbReference type="Pfam" id="PF13384">
    <property type="entry name" value="HTH_23"/>
    <property type="match status" value="1"/>
</dbReference>
<evidence type="ECO:0000259" key="4">
    <source>
        <dbReference type="PROSITE" id="PS51736"/>
    </source>
</evidence>
<keyword evidence="2" id="KW-0233">DNA recombination</keyword>
<dbReference type="Pfam" id="PF00239">
    <property type="entry name" value="Resolvase"/>
    <property type="match status" value="1"/>
</dbReference>
<accession>A0A418VFE7</accession>
<feature type="region of interest" description="Disordered" evidence="3">
    <location>
        <begin position="188"/>
        <end position="208"/>
    </location>
</feature>
<dbReference type="Gene3D" id="3.40.50.1390">
    <property type="entry name" value="Resolvase, N-terminal catalytic domain"/>
    <property type="match status" value="1"/>
</dbReference>
<evidence type="ECO:0000256" key="1">
    <source>
        <dbReference type="ARBA" id="ARBA00023125"/>
    </source>
</evidence>
<sequence>MLIFRSRAFYFSTVWEVAASCWVQVQHRSCLLQSGPINRVHVKTEPLPEIDPGQLGDSNELTFSTGLAAPWGERQGDFDIVAVYKETASGSVDSRSERKKVMSLARDRQIEAVLVTELTRWGRSTTDLLHTLHELESCGVSVVAQTGLQFDLRSPQGKLFASLMAALAEFERDLIRERIRSGMAAAQERGVKFGRQKGQRPKSDRNETKVLKLRAEGKSYRKIATELHLSKNTVMNIVKRNSEG</sequence>
<keyword evidence="1" id="KW-0238">DNA-binding</keyword>
<dbReference type="EMBL" id="QYUJ01000008">
    <property type="protein sequence ID" value="RJF74862.1"/>
    <property type="molecule type" value="Genomic_DNA"/>
</dbReference>
<dbReference type="SUPFAM" id="SSF53041">
    <property type="entry name" value="Resolvase-like"/>
    <property type="match status" value="1"/>
</dbReference>
<evidence type="ECO:0000313" key="6">
    <source>
        <dbReference type="Proteomes" id="UP000286287"/>
    </source>
</evidence>
<evidence type="ECO:0000256" key="2">
    <source>
        <dbReference type="ARBA" id="ARBA00023172"/>
    </source>
</evidence>
<keyword evidence="6" id="KW-1185">Reference proteome</keyword>
<organism evidence="5 6">
    <name type="scientific">Deinococcus cavernae</name>
    <dbReference type="NCBI Taxonomy" id="2320857"/>
    <lineage>
        <taxon>Bacteria</taxon>
        <taxon>Thermotogati</taxon>
        <taxon>Deinococcota</taxon>
        <taxon>Deinococci</taxon>
        <taxon>Deinococcales</taxon>
        <taxon>Deinococcaceae</taxon>
        <taxon>Deinococcus</taxon>
    </lineage>
</organism>
<dbReference type="InterPro" id="IPR036162">
    <property type="entry name" value="Resolvase-like_N_sf"/>
</dbReference>
<comment type="caution">
    <text evidence="5">The sequence shown here is derived from an EMBL/GenBank/DDBJ whole genome shotgun (WGS) entry which is preliminary data.</text>
</comment>
<dbReference type="RefSeq" id="WP_119760734.1">
    <property type="nucleotide sequence ID" value="NZ_QYUJ01000008.1"/>
</dbReference>
<dbReference type="GO" id="GO:0000150">
    <property type="term" value="F:DNA strand exchange activity"/>
    <property type="evidence" value="ECO:0007669"/>
    <property type="project" value="InterPro"/>
</dbReference>
<dbReference type="GO" id="GO:0006355">
    <property type="term" value="P:regulation of DNA-templated transcription"/>
    <property type="evidence" value="ECO:0007669"/>
    <property type="project" value="InterPro"/>
</dbReference>
<dbReference type="PANTHER" id="PTHR30461:SF2">
    <property type="entry name" value="SERINE RECOMBINASE PINE-RELATED"/>
    <property type="match status" value="1"/>
</dbReference>
<protein>
    <submittedName>
        <fullName evidence="5">Recombinase family protein</fullName>
    </submittedName>
</protein>
<dbReference type="SUPFAM" id="SSF46894">
    <property type="entry name" value="C-terminal effector domain of the bipartite response regulators"/>
    <property type="match status" value="1"/>
</dbReference>
<dbReference type="PANTHER" id="PTHR30461">
    <property type="entry name" value="DNA-INVERTASE FROM LAMBDOID PROPHAGE"/>
    <property type="match status" value="1"/>
</dbReference>
<dbReference type="InterPro" id="IPR016032">
    <property type="entry name" value="Sig_transdc_resp-reg_C-effctor"/>
</dbReference>
<gene>
    <name evidence="5" type="ORF">D3875_02390</name>
</gene>
<dbReference type="AlphaFoldDB" id="A0A418VFE7"/>
<dbReference type="SMART" id="SM00857">
    <property type="entry name" value="Resolvase"/>
    <property type="match status" value="1"/>
</dbReference>
<feature type="domain" description="Resolvase/invertase-type recombinase catalytic" evidence="4">
    <location>
        <begin position="53"/>
        <end position="190"/>
    </location>
</feature>
<dbReference type="PROSITE" id="PS51736">
    <property type="entry name" value="RECOMBINASES_3"/>
    <property type="match status" value="1"/>
</dbReference>
<dbReference type="OrthoDB" id="9797501at2"/>
<dbReference type="InterPro" id="IPR050639">
    <property type="entry name" value="SSR_resolvase"/>
</dbReference>
<proteinExistence type="predicted"/>
<name>A0A418VFE7_9DEIO</name>